<accession>A0AAV2I6F8</accession>
<dbReference type="PROSITE" id="PS00018">
    <property type="entry name" value="EF_HAND_1"/>
    <property type="match status" value="1"/>
</dbReference>
<comment type="caution">
    <text evidence="5">The sequence shown here is derived from an EMBL/GenBank/DDBJ whole genome shotgun (WGS) entry which is preliminary data.</text>
</comment>
<dbReference type="GO" id="GO:0005509">
    <property type="term" value="F:calcium ion binding"/>
    <property type="evidence" value="ECO:0007669"/>
    <property type="project" value="InterPro"/>
</dbReference>
<keyword evidence="1" id="KW-0106">Calcium</keyword>
<dbReference type="SUPFAM" id="SSF47473">
    <property type="entry name" value="EF-hand"/>
    <property type="match status" value="1"/>
</dbReference>
<evidence type="ECO:0000256" key="1">
    <source>
        <dbReference type="ARBA" id="ARBA00022837"/>
    </source>
</evidence>
<feature type="region of interest" description="Disordered" evidence="2">
    <location>
        <begin position="194"/>
        <end position="214"/>
    </location>
</feature>
<dbReference type="Proteomes" id="UP001497497">
    <property type="component" value="Unassembled WGS sequence"/>
</dbReference>
<feature type="signal peptide" evidence="3">
    <location>
        <begin position="1"/>
        <end position="28"/>
    </location>
</feature>
<evidence type="ECO:0000256" key="3">
    <source>
        <dbReference type="SAM" id="SignalP"/>
    </source>
</evidence>
<sequence>MESLRRFTHSKMAAVTLVLLGCFSLGFSAPATTTLSTIESVDRGRYLLDTASLDLNKDGCISGTAELESFIAHVTSVLAGVPSNLLRAHSIVHRSDINKDGKICWCDFVAIHMQEKVTPNKHTAPFTVIPDTAMFEQLDADNDGQLQKAEKDHLENEFDSCLGTAEAKATVDAMDELVAKDGSISLAEYEQFMKGPSHKGTEAKPDSEKSLVKP</sequence>
<feature type="domain" description="EF-hand" evidence="4">
    <location>
        <begin position="133"/>
        <end position="150"/>
    </location>
</feature>
<feature type="chain" id="PRO_5043472214" description="EF-hand domain-containing protein" evidence="3">
    <location>
        <begin position="29"/>
        <end position="214"/>
    </location>
</feature>
<feature type="compositionally biased region" description="Basic and acidic residues" evidence="2">
    <location>
        <begin position="199"/>
        <end position="214"/>
    </location>
</feature>
<evidence type="ECO:0000259" key="4">
    <source>
        <dbReference type="Pfam" id="PF13202"/>
    </source>
</evidence>
<evidence type="ECO:0000313" key="6">
    <source>
        <dbReference type="Proteomes" id="UP001497497"/>
    </source>
</evidence>
<dbReference type="InterPro" id="IPR011992">
    <property type="entry name" value="EF-hand-dom_pair"/>
</dbReference>
<gene>
    <name evidence="5" type="ORF">GSLYS_00015413001</name>
</gene>
<keyword evidence="3" id="KW-0732">Signal</keyword>
<organism evidence="5 6">
    <name type="scientific">Lymnaea stagnalis</name>
    <name type="common">Great pond snail</name>
    <name type="synonym">Helix stagnalis</name>
    <dbReference type="NCBI Taxonomy" id="6523"/>
    <lineage>
        <taxon>Eukaryota</taxon>
        <taxon>Metazoa</taxon>
        <taxon>Spiralia</taxon>
        <taxon>Lophotrochozoa</taxon>
        <taxon>Mollusca</taxon>
        <taxon>Gastropoda</taxon>
        <taxon>Heterobranchia</taxon>
        <taxon>Euthyneura</taxon>
        <taxon>Panpulmonata</taxon>
        <taxon>Hygrophila</taxon>
        <taxon>Lymnaeoidea</taxon>
        <taxon>Lymnaeidae</taxon>
        <taxon>Lymnaea</taxon>
    </lineage>
</organism>
<dbReference type="InterPro" id="IPR002048">
    <property type="entry name" value="EF_hand_dom"/>
</dbReference>
<reference evidence="5 6" key="1">
    <citation type="submission" date="2024-04" db="EMBL/GenBank/DDBJ databases">
        <authorList>
            <consortium name="Genoscope - CEA"/>
            <person name="William W."/>
        </authorList>
    </citation>
    <scope>NUCLEOTIDE SEQUENCE [LARGE SCALE GENOMIC DNA]</scope>
</reference>
<protein>
    <recommendedName>
        <fullName evidence="4">EF-hand domain-containing protein</fullName>
    </recommendedName>
</protein>
<dbReference type="EMBL" id="CAXITT010000453">
    <property type="protein sequence ID" value="CAL1541807.1"/>
    <property type="molecule type" value="Genomic_DNA"/>
</dbReference>
<evidence type="ECO:0000256" key="2">
    <source>
        <dbReference type="SAM" id="MobiDB-lite"/>
    </source>
</evidence>
<dbReference type="AlphaFoldDB" id="A0AAV2I6F8"/>
<evidence type="ECO:0000313" key="5">
    <source>
        <dbReference type="EMBL" id="CAL1541807.1"/>
    </source>
</evidence>
<dbReference type="Gene3D" id="1.10.238.10">
    <property type="entry name" value="EF-hand"/>
    <property type="match status" value="1"/>
</dbReference>
<proteinExistence type="predicted"/>
<name>A0AAV2I6F8_LYMST</name>
<dbReference type="Pfam" id="PF13202">
    <property type="entry name" value="EF-hand_5"/>
    <property type="match status" value="1"/>
</dbReference>
<dbReference type="InterPro" id="IPR018247">
    <property type="entry name" value="EF_Hand_1_Ca_BS"/>
</dbReference>
<keyword evidence="6" id="KW-1185">Reference proteome</keyword>
<dbReference type="PROSITE" id="PS51257">
    <property type="entry name" value="PROKAR_LIPOPROTEIN"/>
    <property type="match status" value="1"/>
</dbReference>